<feature type="compositionally biased region" description="Basic and acidic residues" evidence="6">
    <location>
        <begin position="39"/>
        <end position="53"/>
    </location>
</feature>
<dbReference type="FunFam" id="3.30.160.60:FF:000065">
    <property type="entry name" value="B-cell CLL/lymphoma 6, member B"/>
    <property type="match status" value="1"/>
</dbReference>
<dbReference type="FunFam" id="3.30.160.60:FF:000690">
    <property type="entry name" value="Zinc finger protein 354C"/>
    <property type="match status" value="1"/>
</dbReference>
<dbReference type="SMART" id="SM00355">
    <property type="entry name" value="ZnF_C2H2"/>
    <property type="match status" value="4"/>
</dbReference>
<dbReference type="PANTHER" id="PTHR13410:SF9">
    <property type="entry name" value="PROTEIN PBDC1"/>
    <property type="match status" value="1"/>
</dbReference>
<feature type="compositionally biased region" description="Polar residues" evidence="6">
    <location>
        <begin position="188"/>
        <end position="197"/>
    </location>
</feature>
<dbReference type="Pfam" id="PF00096">
    <property type="entry name" value="zf-C2H2"/>
    <property type="match status" value="2"/>
</dbReference>
<evidence type="ECO:0000256" key="4">
    <source>
        <dbReference type="ARBA" id="ARBA00022833"/>
    </source>
</evidence>
<dbReference type="EMBL" id="JAHWGI010001149">
    <property type="protein sequence ID" value="KAK3923681.1"/>
    <property type="molecule type" value="Genomic_DNA"/>
</dbReference>
<dbReference type="Proteomes" id="UP001219518">
    <property type="component" value="Unassembled WGS sequence"/>
</dbReference>
<feature type="domain" description="C2H2-type" evidence="7">
    <location>
        <begin position="271"/>
        <end position="300"/>
    </location>
</feature>
<dbReference type="InterPro" id="IPR023139">
    <property type="entry name" value="PBDC1-like_dom_sf"/>
</dbReference>
<feature type="domain" description="C2H2-type" evidence="7">
    <location>
        <begin position="243"/>
        <end position="270"/>
    </location>
</feature>
<dbReference type="InterPro" id="IPR021148">
    <property type="entry name" value="Polysacc_synth_dom"/>
</dbReference>
<dbReference type="Gene3D" id="3.30.160.60">
    <property type="entry name" value="Classic Zinc Finger"/>
    <property type="match status" value="3"/>
</dbReference>
<dbReference type="PROSITE" id="PS00028">
    <property type="entry name" value="ZINC_FINGER_C2H2_1"/>
    <property type="match status" value="4"/>
</dbReference>
<dbReference type="GO" id="GO:0005737">
    <property type="term" value="C:cytoplasm"/>
    <property type="evidence" value="ECO:0007669"/>
    <property type="project" value="TreeGrafter"/>
</dbReference>
<evidence type="ECO:0000313" key="8">
    <source>
        <dbReference type="EMBL" id="KAK3923681.1"/>
    </source>
</evidence>
<reference evidence="8" key="1">
    <citation type="submission" date="2021-07" db="EMBL/GenBank/DDBJ databases">
        <authorList>
            <person name="Catto M.A."/>
            <person name="Jacobson A."/>
            <person name="Kennedy G."/>
            <person name="Labadie P."/>
            <person name="Hunt B.G."/>
            <person name="Srinivasan R."/>
        </authorList>
    </citation>
    <scope>NUCLEOTIDE SEQUENCE</scope>
    <source>
        <strain evidence="8">PL_HMW_Pooled</strain>
        <tissue evidence="8">Head</tissue>
    </source>
</reference>
<dbReference type="SUPFAM" id="SSF57667">
    <property type="entry name" value="beta-beta-alpha zinc fingers"/>
    <property type="match status" value="2"/>
</dbReference>
<dbReference type="Pfam" id="PF04669">
    <property type="entry name" value="PBDC1"/>
    <property type="match status" value="1"/>
</dbReference>
<dbReference type="PROSITE" id="PS50157">
    <property type="entry name" value="ZINC_FINGER_C2H2_2"/>
    <property type="match status" value="3"/>
</dbReference>
<organism evidence="8 9">
    <name type="scientific">Frankliniella fusca</name>
    <dbReference type="NCBI Taxonomy" id="407009"/>
    <lineage>
        <taxon>Eukaryota</taxon>
        <taxon>Metazoa</taxon>
        <taxon>Ecdysozoa</taxon>
        <taxon>Arthropoda</taxon>
        <taxon>Hexapoda</taxon>
        <taxon>Insecta</taxon>
        <taxon>Pterygota</taxon>
        <taxon>Neoptera</taxon>
        <taxon>Paraneoptera</taxon>
        <taxon>Thysanoptera</taxon>
        <taxon>Terebrantia</taxon>
        <taxon>Thripoidea</taxon>
        <taxon>Thripidae</taxon>
        <taxon>Frankliniella</taxon>
    </lineage>
</organism>
<dbReference type="PANTHER" id="PTHR13410">
    <property type="entry name" value="PROTEIN PBDC1"/>
    <property type="match status" value="1"/>
</dbReference>
<feature type="region of interest" description="Disordered" evidence="6">
    <location>
        <begin position="1"/>
        <end position="53"/>
    </location>
</feature>
<feature type="domain" description="C2H2-type" evidence="7">
    <location>
        <begin position="415"/>
        <end position="442"/>
    </location>
</feature>
<keyword evidence="3 5" id="KW-0863">Zinc-finger</keyword>
<keyword evidence="9" id="KW-1185">Reference proteome</keyword>
<dbReference type="GO" id="GO:0000785">
    <property type="term" value="C:chromatin"/>
    <property type="evidence" value="ECO:0007669"/>
    <property type="project" value="UniProtKB-ARBA"/>
</dbReference>
<dbReference type="Gene3D" id="1.10.3560.10">
    <property type="entry name" value="yst0336 like domain"/>
    <property type="match status" value="1"/>
</dbReference>
<feature type="region of interest" description="Disordered" evidence="6">
    <location>
        <begin position="188"/>
        <end position="236"/>
    </location>
</feature>
<comment type="caution">
    <text evidence="8">The sequence shown here is derived from an EMBL/GenBank/DDBJ whole genome shotgun (WGS) entry which is preliminary data.</text>
</comment>
<keyword evidence="2" id="KW-0677">Repeat</keyword>
<evidence type="ECO:0000256" key="2">
    <source>
        <dbReference type="ARBA" id="ARBA00022737"/>
    </source>
</evidence>
<dbReference type="GO" id="GO:0008270">
    <property type="term" value="F:zinc ion binding"/>
    <property type="evidence" value="ECO:0007669"/>
    <property type="project" value="UniProtKB-KW"/>
</dbReference>
<gene>
    <name evidence="8" type="ORF">KUF71_002090</name>
</gene>
<proteinExistence type="predicted"/>
<dbReference type="InterPro" id="IPR013087">
    <property type="entry name" value="Znf_C2H2_type"/>
</dbReference>
<dbReference type="GO" id="GO:0003682">
    <property type="term" value="F:chromatin binding"/>
    <property type="evidence" value="ECO:0007669"/>
    <property type="project" value="UniProtKB-ARBA"/>
</dbReference>
<sequence>MQAETEGNKFMQNMPENSTENNGQDLHHTQQQLSMSDMTNRESAESSQGDRQDNMNSIAQELHSMSAQEHLHHLVASQSRSSVQDIAAPELRTRIRSQEPEIVLLQSTFTQTHPIDELKRPCQSVAVQTQGNSEFEPQAYSVITGDGSVSYDSDGVRVLRAIGTWTPNSNFQTADQFVNQNSDVYLNGSATESSPENSMIHHSVSSSPNSAGAVNCMTSVHSDGDQSDQSGTNKQLAGDKNSFICPVCNKTLARKDKLVIHMRIHTGEKPYVCEVCERAFARRDKLVMHMNKLKHVTPSNFAPLGKRHSQPCLGLPSLPEKRQDMKLEAQEMGSPASSVDIQPAALVQVVHEQPAMTWNCELCGRICVSREEWTAHARSHLDGGNTFGTSSVSTSLSVLTPLSSYQFPGTTPDRQTCVVCRQDFLTKTDLILHLRTHFVGKPELLANHVASLTDSSGGADGLLQGASLLSRPAEEFGNDETVEAMWAIKAFKHAEVYFNLLSSVDPKLLRLTPQDDVIYKEFRNKFPDLKVDLIKEDEIKSAEGKEMWRPFCEQFKDDVEDYSFGTLLRLDCSDEFSEKNTTLVPRIQFLAIEIARNREGFNDAVREKFSKKN</sequence>
<evidence type="ECO:0000256" key="1">
    <source>
        <dbReference type="ARBA" id="ARBA00022723"/>
    </source>
</evidence>
<accession>A0AAE1HLR6</accession>
<feature type="compositionally biased region" description="Polar residues" evidence="6">
    <location>
        <begin position="10"/>
        <end position="38"/>
    </location>
</feature>
<reference evidence="8" key="2">
    <citation type="journal article" date="2023" name="BMC Genomics">
        <title>Pest status, molecular evolution, and epigenetic factors derived from the genome assembly of Frankliniella fusca, a thysanopteran phytovirus vector.</title>
        <authorList>
            <person name="Catto M.A."/>
            <person name="Labadie P.E."/>
            <person name="Jacobson A.L."/>
            <person name="Kennedy G.G."/>
            <person name="Srinivasan R."/>
            <person name="Hunt B.G."/>
        </authorList>
    </citation>
    <scope>NUCLEOTIDE SEQUENCE</scope>
    <source>
        <strain evidence="8">PL_HMW_Pooled</strain>
    </source>
</reference>
<dbReference type="InterPro" id="IPR036236">
    <property type="entry name" value="Znf_C2H2_sf"/>
</dbReference>
<evidence type="ECO:0000256" key="6">
    <source>
        <dbReference type="SAM" id="MobiDB-lite"/>
    </source>
</evidence>
<protein>
    <submittedName>
        <fullName evidence="8">Protein PBDC1</fullName>
    </submittedName>
</protein>
<feature type="compositionally biased region" description="Polar residues" evidence="6">
    <location>
        <begin position="203"/>
        <end position="235"/>
    </location>
</feature>
<evidence type="ECO:0000313" key="9">
    <source>
        <dbReference type="Proteomes" id="UP001219518"/>
    </source>
</evidence>
<name>A0AAE1HLR6_9NEOP</name>
<evidence type="ECO:0000256" key="5">
    <source>
        <dbReference type="PROSITE-ProRule" id="PRU00042"/>
    </source>
</evidence>
<evidence type="ECO:0000259" key="7">
    <source>
        <dbReference type="PROSITE" id="PS50157"/>
    </source>
</evidence>
<dbReference type="AlphaFoldDB" id="A0AAE1HLR6"/>
<keyword evidence="1" id="KW-0479">Metal-binding</keyword>
<evidence type="ECO:0000256" key="3">
    <source>
        <dbReference type="ARBA" id="ARBA00022771"/>
    </source>
</evidence>
<dbReference type="GO" id="GO:0040029">
    <property type="term" value="P:epigenetic regulation of gene expression"/>
    <property type="evidence" value="ECO:0007669"/>
    <property type="project" value="UniProtKB-ARBA"/>
</dbReference>
<keyword evidence="4" id="KW-0862">Zinc</keyword>
<dbReference type="InterPro" id="IPR008476">
    <property type="entry name" value="PBDC1_metazoa/fungi"/>
</dbReference>